<keyword evidence="3" id="KW-0274">FAD</keyword>
<keyword evidence="2" id="KW-0813">Transport</keyword>
<dbReference type="AlphaFoldDB" id="A0A6G6GNU7"/>
<feature type="domain" description="Electron transfer flavoprotein alpha/beta-subunit N-terminal" evidence="4">
    <location>
        <begin position="3"/>
        <end position="184"/>
    </location>
</feature>
<dbReference type="InterPro" id="IPR014731">
    <property type="entry name" value="ETF_asu_C"/>
</dbReference>
<dbReference type="PANTHER" id="PTHR43153">
    <property type="entry name" value="ELECTRON TRANSFER FLAVOPROTEIN ALPHA"/>
    <property type="match status" value="1"/>
</dbReference>
<comment type="similarity">
    <text evidence="1">Belongs to the ETF alpha-subunit/FixB family.</text>
</comment>
<dbReference type="Gene3D" id="3.40.50.620">
    <property type="entry name" value="HUPs"/>
    <property type="match status" value="1"/>
</dbReference>
<dbReference type="GO" id="GO:0033539">
    <property type="term" value="P:fatty acid beta-oxidation using acyl-CoA dehydrogenase"/>
    <property type="evidence" value="ECO:0007669"/>
    <property type="project" value="TreeGrafter"/>
</dbReference>
<dbReference type="Pfam" id="PF01012">
    <property type="entry name" value="ETF"/>
    <property type="match status" value="1"/>
</dbReference>
<comment type="cofactor">
    <cofactor evidence="3">
        <name>FAD</name>
        <dbReference type="ChEBI" id="CHEBI:57692"/>
    </cofactor>
    <text evidence="3">Binds 1 FAD per dimer.</text>
</comment>
<protein>
    <submittedName>
        <fullName evidence="5">Electron transfer flavoprotein subunit alpha/FixB family protein</fullName>
    </submittedName>
</protein>
<keyword evidence="3" id="KW-0285">Flavoprotein</keyword>
<evidence type="ECO:0000313" key="6">
    <source>
        <dbReference type="Proteomes" id="UP000505306"/>
    </source>
</evidence>
<dbReference type="PANTHER" id="PTHR43153:SF1">
    <property type="entry name" value="ELECTRON TRANSFER FLAVOPROTEIN SUBUNIT ALPHA, MITOCHONDRIAL"/>
    <property type="match status" value="1"/>
</dbReference>
<dbReference type="SUPFAM" id="SSF52402">
    <property type="entry name" value="Adenine nucleotide alpha hydrolases-like"/>
    <property type="match status" value="1"/>
</dbReference>
<dbReference type="Gene3D" id="3.40.50.1220">
    <property type="entry name" value="TPP-binding domain"/>
    <property type="match status" value="1"/>
</dbReference>
<evidence type="ECO:0000256" key="2">
    <source>
        <dbReference type="ARBA" id="ARBA00022982"/>
    </source>
</evidence>
<dbReference type="InterPro" id="IPR001308">
    <property type="entry name" value="ETF_a/FixB"/>
</dbReference>
<evidence type="ECO:0000259" key="4">
    <source>
        <dbReference type="SMART" id="SM00893"/>
    </source>
</evidence>
<feature type="binding site" evidence="3">
    <location>
        <begin position="263"/>
        <end position="270"/>
    </location>
    <ligand>
        <name>FAD</name>
        <dbReference type="ChEBI" id="CHEBI:57692"/>
    </ligand>
</feature>
<dbReference type="SMART" id="SM00893">
    <property type="entry name" value="ETF"/>
    <property type="match status" value="1"/>
</dbReference>
<keyword evidence="2" id="KW-0249">Electron transport</keyword>
<evidence type="ECO:0000313" key="5">
    <source>
        <dbReference type="EMBL" id="QIE60232.1"/>
    </source>
</evidence>
<evidence type="ECO:0000256" key="1">
    <source>
        <dbReference type="ARBA" id="ARBA00005817"/>
    </source>
</evidence>
<dbReference type="Proteomes" id="UP000505306">
    <property type="component" value="Chromosome"/>
</dbReference>
<sequence length="322" mass="33491">MSVLVYAESENGSFKKIAQEAVSYAKGIADAMGSTVTAIAVNAGDTSSLGNFGASKVLEVSNDSLTNFNAEAYADVVAQAAKAEDAKVVVLSSSANCKFMAPLVAVNLEAGYVPNVTELPSSTSPFTVKHSVFTNKAFSNTEINTDVKVIGLGKNAYGIHENAIAASSESFSPSVSADDFSTKVVSVDKATDKVTIADAEIVVSAGRGMKGPENWGMIEELAETLGAATACSKPVSDMGWRPHSEHVGQTGKPVASNLYIAIGISGAIQHLAGINASKVKVVINTDAEAPFFKAADYGIVGDAFEVVPQLIEKLKEFKAQNN</sequence>
<dbReference type="InterPro" id="IPR014730">
    <property type="entry name" value="ETF_a/b_N"/>
</dbReference>
<dbReference type="InterPro" id="IPR029035">
    <property type="entry name" value="DHS-like_NAD/FAD-binding_dom"/>
</dbReference>
<feature type="binding site" evidence="3">
    <location>
        <position position="207"/>
    </location>
    <ligand>
        <name>FAD</name>
        <dbReference type="ChEBI" id="CHEBI:57692"/>
    </ligand>
</feature>
<accession>A0A6G6GNU7</accession>
<dbReference type="GO" id="GO:0050660">
    <property type="term" value="F:flavin adenine dinucleotide binding"/>
    <property type="evidence" value="ECO:0007669"/>
    <property type="project" value="InterPro"/>
</dbReference>
<dbReference type="GO" id="GO:0009055">
    <property type="term" value="F:electron transfer activity"/>
    <property type="evidence" value="ECO:0007669"/>
    <property type="project" value="InterPro"/>
</dbReference>
<dbReference type="KEGG" id="mgel:G5B37_11870"/>
<dbReference type="InterPro" id="IPR014729">
    <property type="entry name" value="Rossmann-like_a/b/a_fold"/>
</dbReference>
<gene>
    <name evidence="5" type="ORF">G5B37_11870</name>
</gene>
<feature type="binding site" evidence="3">
    <location>
        <position position="284"/>
    </location>
    <ligand>
        <name>FAD</name>
        <dbReference type="ChEBI" id="CHEBI:57692"/>
    </ligand>
</feature>
<dbReference type="Pfam" id="PF00766">
    <property type="entry name" value="ETF_alpha"/>
    <property type="match status" value="1"/>
</dbReference>
<dbReference type="SUPFAM" id="SSF52467">
    <property type="entry name" value="DHS-like NAD/FAD-binding domain"/>
    <property type="match status" value="1"/>
</dbReference>
<reference evidence="5 6" key="1">
    <citation type="submission" date="2020-02" db="EMBL/GenBank/DDBJ databases">
        <title>Complete genome sequence of Flavobacteriaceae bacterium.</title>
        <authorList>
            <person name="Kim S.-J."/>
            <person name="Kim Y.-S."/>
            <person name="Kim K.-H."/>
        </authorList>
    </citation>
    <scope>NUCLEOTIDE SEQUENCE [LARGE SCALE GENOMIC DNA]</scope>
    <source>
        <strain evidence="5 6">RR4-40</strain>
    </source>
</reference>
<dbReference type="EMBL" id="CP049057">
    <property type="protein sequence ID" value="QIE60232.1"/>
    <property type="molecule type" value="Genomic_DNA"/>
</dbReference>
<proteinExistence type="inferred from homology"/>
<organism evidence="5 6">
    <name type="scientific">Rasiella rasia</name>
    <dbReference type="NCBI Taxonomy" id="2744027"/>
    <lineage>
        <taxon>Bacteria</taxon>
        <taxon>Pseudomonadati</taxon>
        <taxon>Bacteroidota</taxon>
        <taxon>Flavobacteriia</taxon>
        <taxon>Flavobacteriales</taxon>
        <taxon>Flavobacteriaceae</taxon>
        <taxon>Rasiella</taxon>
    </lineage>
</organism>
<dbReference type="RefSeq" id="WP_164680244.1">
    <property type="nucleotide sequence ID" value="NZ_CP049057.1"/>
</dbReference>
<dbReference type="PIRSF" id="PIRSF000089">
    <property type="entry name" value="Electra_flavoP_a"/>
    <property type="match status" value="1"/>
</dbReference>
<name>A0A6G6GNU7_9FLAO</name>
<keyword evidence="6" id="KW-1185">Reference proteome</keyword>
<evidence type="ECO:0000256" key="3">
    <source>
        <dbReference type="PIRSR" id="PIRSR000089-1"/>
    </source>
</evidence>